<evidence type="ECO:0000313" key="2">
    <source>
        <dbReference type="EMBL" id="EMS71101.1"/>
    </source>
</evidence>
<dbReference type="PATRIC" id="fig|1195236.3.peg.3299"/>
<gene>
    <name evidence="2" type="ORF">CTER_3075</name>
</gene>
<sequence length="169" mass="20356">MRRHGRKRPHTQVNNSTFKDKNKAPDMHANNDKILKELILQYYEEETRKHKKKCKNQKLTLWEGLILLLLLKEKGILDELLETDEFDGFHENEYEEFNINSKHKSNKEKEYNVKEKSYKDIKEKSLKDEKEKSFDAVKEHYDGFEDSEILGVKHSSKKEHFDFDYFAED</sequence>
<dbReference type="STRING" id="1195236.CTER_3075"/>
<dbReference type="RefSeq" id="WP_004627121.1">
    <property type="nucleotide sequence ID" value="NZ_AORV01000043.1"/>
</dbReference>
<dbReference type="Proteomes" id="UP000014155">
    <property type="component" value="Unassembled WGS sequence"/>
</dbReference>
<comment type="caution">
    <text evidence="2">The sequence shown here is derived from an EMBL/GenBank/DDBJ whole genome shotgun (WGS) entry which is preliminary data.</text>
</comment>
<feature type="region of interest" description="Disordered" evidence="1">
    <location>
        <begin position="1"/>
        <end position="27"/>
    </location>
</feature>
<reference evidence="2 3" key="1">
    <citation type="journal article" date="2013" name="Genome Announc.">
        <title>Draft Genome Sequence of the Cellulolytic, Mesophilic, Anaerobic Bacterium Clostridium termitidis Strain CT1112 (DSM 5398).</title>
        <authorList>
            <person name="Lal S."/>
            <person name="Ramachandran U."/>
            <person name="Zhang X."/>
            <person name="Munir R."/>
            <person name="Sparling R."/>
            <person name="Levin D.B."/>
        </authorList>
    </citation>
    <scope>NUCLEOTIDE SEQUENCE [LARGE SCALE GENOMIC DNA]</scope>
    <source>
        <strain evidence="2 3">CT1112</strain>
    </source>
</reference>
<evidence type="ECO:0000313" key="3">
    <source>
        <dbReference type="Proteomes" id="UP000014155"/>
    </source>
</evidence>
<name>S0FLB2_RUMCE</name>
<evidence type="ECO:0000256" key="1">
    <source>
        <dbReference type="SAM" id="MobiDB-lite"/>
    </source>
</evidence>
<protein>
    <submittedName>
        <fullName evidence="2">Uncharacterized protein</fullName>
    </submittedName>
</protein>
<dbReference type="AlphaFoldDB" id="S0FLB2"/>
<accession>S0FLB2</accession>
<dbReference type="EMBL" id="AORV01000043">
    <property type="protein sequence ID" value="EMS71101.1"/>
    <property type="molecule type" value="Genomic_DNA"/>
</dbReference>
<organism evidence="2 3">
    <name type="scientific">Ruminiclostridium cellobioparum subsp. termitidis CT1112</name>
    <dbReference type="NCBI Taxonomy" id="1195236"/>
    <lineage>
        <taxon>Bacteria</taxon>
        <taxon>Bacillati</taxon>
        <taxon>Bacillota</taxon>
        <taxon>Clostridia</taxon>
        <taxon>Eubacteriales</taxon>
        <taxon>Oscillospiraceae</taxon>
        <taxon>Ruminiclostridium</taxon>
    </lineage>
</organism>
<keyword evidence="3" id="KW-1185">Reference proteome</keyword>
<proteinExistence type="predicted"/>
<feature type="compositionally biased region" description="Basic residues" evidence="1">
    <location>
        <begin position="1"/>
        <end position="10"/>
    </location>
</feature>
<feature type="compositionally biased region" description="Basic and acidic residues" evidence="1">
    <location>
        <begin position="18"/>
        <end position="27"/>
    </location>
</feature>